<proteinExistence type="predicted"/>
<evidence type="ECO:0000256" key="2">
    <source>
        <dbReference type="ARBA" id="ARBA00023002"/>
    </source>
</evidence>
<dbReference type="SUPFAM" id="SSF51735">
    <property type="entry name" value="NAD(P)-binding Rossmann-fold domains"/>
    <property type="match status" value="1"/>
</dbReference>
<dbReference type="PANTHER" id="PTHR48106">
    <property type="entry name" value="QUINONE OXIDOREDUCTASE PIG3-RELATED"/>
    <property type="match status" value="1"/>
</dbReference>
<dbReference type="SMART" id="SM00829">
    <property type="entry name" value="PKS_ER"/>
    <property type="match status" value="1"/>
</dbReference>
<evidence type="ECO:0000259" key="4">
    <source>
        <dbReference type="SMART" id="SM00829"/>
    </source>
</evidence>
<protein>
    <recommendedName>
        <fullName evidence="4">Enoyl reductase (ER) domain-containing protein</fullName>
    </recommendedName>
</protein>
<dbReference type="SUPFAM" id="SSF50129">
    <property type="entry name" value="GroES-like"/>
    <property type="match status" value="1"/>
</dbReference>
<dbReference type="InterPro" id="IPR013154">
    <property type="entry name" value="ADH-like_N"/>
</dbReference>
<dbReference type="CDD" id="cd05286">
    <property type="entry name" value="QOR2"/>
    <property type="match status" value="1"/>
</dbReference>
<feature type="compositionally biased region" description="Basic and acidic residues" evidence="3">
    <location>
        <begin position="53"/>
        <end position="79"/>
    </location>
</feature>
<organism evidence="5 6">
    <name type="scientific">Mycolicibacterium litorale</name>
    <dbReference type="NCBI Taxonomy" id="758802"/>
    <lineage>
        <taxon>Bacteria</taxon>
        <taxon>Bacillati</taxon>
        <taxon>Actinomycetota</taxon>
        <taxon>Actinomycetes</taxon>
        <taxon>Mycobacteriales</taxon>
        <taxon>Mycobacteriaceae</taxon>
        <taxon>Mycolicibacterium</taxon>
    </lineage>
</organism>
<keyword evidence="1" id="KW-0521">NADP</keyword>
<dbReference type="Pfam" id="PF08240">
    <property type="entry name" value="ADH_N"/>
    <property type="match status" value="1"/>
</dbReference>
<evidence type="ECO:0000256" key="1">
    <source>
        <dbReference type="ARBA" id="ARBA00022857"/>
    </source>
</evidence>
<dbReference type="Proteomes" id="UP000515734">
    <property type="component" value="Chromosome"/>
</dbReference>
<gene>
    <name evidence="5" type="ORF">NIIDNTM18_23780</name>
</gene>
<dbReference type="InterPro" id="IPR036291">
    <property type="entry name" value="NAD(P)-bd_dom_sf"/>
</dbReference>
<dbReference type="GO" id="GO:0003960">
    <property type="term" value="F:quinone reductase (NADPH) activity"/>
    <property type="evidence" value="ECO:0007669"/>
    <property type="project" value="InterPro"/>
</dbReference>
<reference evidence="5 6" key="1">
    <citation type="submission" date="2020-07" db="EMBL/GenBank/DDBJ databases">
        <title>Complete genome sequence of Mycolicibacterium litorale like strain isolated from cardiac implantable electronic device infection.</title>
        <authorList>
            <person name="Fukano H."/>
            <person name="Miyama H."/>
            <person name="Hoshino Y."/>
        </authorList>
    </citation>
    <scope>NUCLEOTIDE SEQUENCE [LARGE SCALE GENOMIC DNA]</scope>
    <source>
        <strain evidence="5 6">NIIDNTM18</strain>
    </source>
</reference>
<dbReference type="GO" id="GO:0035925">
    <property type="term" value="F:mRNA 3'-UTR AU-rich region binding"/>
    <property type="evidence" value="ECO:0007669"/>
    <property type="project" value="TreeGrafter"/>
</dbReference>
<evidence type="ECO:0000313" key="5">
    <source>
        <dbReference type="EMBL" id="BCI53100.1"/>
    </source>
</evidence>
<dbReference type="FunFam" id="3.40.50.720:FF:000053">
    <property type="entry name" value="Quinone oxidoreductase 1"/>
    <property type="match status" value="1"/>
</dbReference>
<dbReference type="InterPro" id="IPR020843">
    <property type="entry name" value="ER"/>
</dbReference>
<dbReference type="EMBL" id="AP023287">
    <property type="protein sequence ID" value="BCI53100.1"/>
    <property type="molecule type" value="Genomic_DNA"/>
</dbReference>
<dbReference type="Pfam" id="PF00107">
    <property type="entry name" value="ADH_zinc_N"/>
    <property type="match status" value="1"/>
</dbReference>
<accession>A0A6S6P8R5</accession>
<dbReference type="InterPro" id="IPR013149">
    <property type="entry name" value="ADH-like_C"/>
</dbReference>
<feature type="domain" description="Enoyl reductase (ER)" evidence="4">
    <location>
        <begin position="210"/>
        <end position="522"/>
    </location>
</feature>
<dbReference type="GO" id="GO:0005829">
    <property type="term" value="C:cytosol"/>
    <property type="evidence" value="ECO:0007669"/>
    <property type="project" value="TreeGrafter"/>
</dbReference>
<dbReference type="PANTHER" id="PTHR48106:SF13">
    <property type="entry name" value="QUINONE OXIDOREDUCTASE-RELATED"/>
    <property type="match status" value="1"/>
</dbReference>
<dbReference type="InterPro" id="IPR047618">
    <property type="entry name" value="QOR-like"/>
</dbReference>
<dbReference type="Gene3D" id="3.40.50.720">
    <property type="entry name" value="NAD(P)-binding Rossmann-like Domain"/>
    <property type="match status" value="1"/>
</dbReference>
<evidence type="ECO:0000256" key="3">
    <source>
        <dbReference type="SAM" id="MobiDB-lite"/>
    </source>
</evidence>
<feature type="region of interest" description="Disordered" evidence="3">
    <location>
        <begin position="41"/>
        <end position="79"/>
    </location>
</feature>
<evidence type="ECO:0000313" key="6">
    <source>
        <dbReference type="Proteomes" id="UP000515734"/>
    </source>
</evidence>
<sequence>MGPGAADEHQRGLAALDPRVVGLDEHRAPLRLEIGRVRGGRGGIGEAPSAHRTATDGRFDHDLAGGHRDRITGPEIGGGDRRHAVVRQIDQIPLVGVPRHHVGGVEQVSDPPRPVEELVEPFDVVPGGAQDHQVGVQRGRIVPGQPPGVQTARAQRLDQAVVVAVGLRQRRAGGQNDTRMEHVGTGQLHPRHAKRRMMGRMYAIEVSETGGPEVLTHVEKPQPSPGPGQVLIKAEAIGVNFIDTYFRSGLYPREVPFTVGSEVCGIIEAVGDDVAALRVGDRVVTDKALGAYAEYALAPSDYVAYVPDGVAPAVAASSLLKGMTAHYLIKSTYPVAQGDTVLVHAGAGGVGLILTQWVTSLAAKVITTVSTPEKAELSRQAGAIEVLDYPDDPQEFGARIRELTGGNGVAAVYDGVGAATFDASLASLAVRGTLALFGAASGPVPPVDPQRLNTAGSVFLTRPNLAHHTRTPDEFGWRAGEVLDAIAKGAITVTVSEQYPLSDARRAHEDLQGRKTVGSVVLIP</sequence>
<dbReference type="Gene3D" id="3.90.180.10">
    <property type="entry name" value="Medium-chain alcohol dehydrogenases, catalytic domain"/>
    <property type="match status" value="1"/>
</dbReference>
<feature type="region of interest" description="Disordered" evidence="3">
    <location>
        <begin position="173"/>
        <end position="192"/>
    </location>
</feature>
<keyword evidence="2" id="KW-0560">Oxidoreductase</keyword>
<name>A0A6S6P8R5_9MYCO</name>
<dbReference type="InterPro" id="IPR011032">
    <property type="entry name" value="GroES-like_sf"/>
</dbReference>
<dbReference type="AlphaFoldDB" id="A0A6S6P8R5"/>
<dbReference type="GO" id="GO:0070402">
    <property type="term" value="F:NADPH binding"/>
    <property type="evidence" value="ECO:0007669"/>
    <property type="project" value="TreeGrafter"/>
</dbReference>